<dbReference type="PROSITE" id="PS51363">
    <property type="entry name" value="W2"/>
    <property type="match status" value="1"/>
</dbReference>
<dbReference type="GO" id="GO:0003729">
    <property type="term" value="F:mRNA binding"/>
    <property type="evidence" value="ECO:0007669"/>
    <property type="project" value="TreeGrafter"/>
</dbReference>
<dbReference type="EMBL" id="UYJE01010033">
    <property type="protein sequence ID" value="VDI79056.1"/>
    <property type="molecule type" value="Genomic_DNA"/>
</dbReference>
<keyword evidence="1" id="KW-0810">Translation regulation</keyword>
<evidence type="ECO:0000313" key="5">
    <source>
        <dbReference type="EMBL" id="VDI79056.1"/>
    </source>
</evidence>
<evidence type="ECO:0000256" key="2">
    <source>
        <dbReference type="SAM" id="Coils"/>
    </source>
</evidence>
<dbReference type="PANTHER" id="PTHR23253">
    <property type="entry name" value="EUKARYOTIC TRANSLATION INITIATION FACTOR 4 GAMMA"/>
    <property type="match status" value="1"/>
</dbReference>
<dbReference type="FunFam" id="1.25.40.180:FF:000003">
    <property type="entry name" value="Putative eukaryotic translation initiation factor 4 gamma 1"/>
    <property type="match status" value="1"/>
</dbReference>
<dbReference type="PROSITE" id="PS51366">
    <property type="entry name" value="MI"/>
    <property type="match status" value="1"/>
</dbReference>
<dbReference type="InterPro" id="IPR003891">
    <property type="entry name" value="Initiation_fac_eIF4g_MI"/>
</dbReference>
<evidence type="ECO:0000256" key="1">
    <source>
        <dbReference type="ARBA" id="ARBA00022845"/>
    </source>
</evidence>
<dbReference type="Gene3D" id="1.25.40.180">
    <property type="match status" value="2"/>
</dbReference>
<keyword evidence="6" id="KW-1185">Reference proteome</keyword>
<feature type="domain" description="W2" evidence="3">
    <location>
        <begin position="317"/>
        <end position="481"/>
    </location>
</feature>
<dbReference type="GO" id="GO:0003743">
    <property type="term" value="F:translation initiation factor activity"/>
    <property type="evidence" value="ECO:0007669"/>
    <property type="project" value="UniProtKB-KW"/>
</dbReference>
<evidence type="ECO:0000259" key="3">
    <source>
        <dbReference type="PROSITE" id="PS51363"/>
    </source>
</evidence>
<name>A0A8B6HGF2_MYTGA</name>
<reference evidence="5" key="1">
    <citation type="submission" date="2018-11" db="EMBL/GenBank/DDBJ databases">
        <authorList>
            <person name="Alioto T."/>
            <person name="Alioto T."/>
        </authorList>
    </citation>
    <scope>NUCLEOTIDE SEQUENCE</scope>
</reference>
<gene>
    <name evidence="5" type="ORF">MGAL_10B006223</name>
</gene>
<feature type="coiled-coil region" evidence="2">
    <location>
        <begin position="26"/>
        <end position="56"/>
    </location>
</feature>
<protein>
    <submittedName>
        <fullName evidence="5">Translation initiation factor 4G</fullName>
    </submittedName>
</protein>
<keyword evidence="2" id="KW-0175">Coiled coil</keyword>
<organism evidence="5 6">
    <name type="scientific">Mytilus galloprovincialis</name>
    <name type="common">Mediterranean mussel</name>
    <dbReference type="NCBI Taxonomy" id="29158"/>
    <lineage>
        <taxon>Eukaryota</taxon>
        <taxon>Metazoa</taxon>
        <taxon>Spiralia</taxon>
        <taxon>Lophotrochozoa</taxon>
        <taxon>Mollusca</taxon>
        <taxon>Bivalvia</taxon>
        <taxon>Autobranchia</taxon>
        <taxon>Pteriomorphia</taxon>
        <taxon>Mytilida</taxon>
        <taxon>Mytiloidea</taxon>
        <taxon>Mytilidae</taxon>
        <taxon>Mytilinae</taxon>
        <taxon>Mytilus</taxon>
    </lineage>
</organism>
<accession>A0A8B6HGF2</accession>
<dbReference type="OrthoDB" id="514777at2759"/>
<sequence length="481" mass="55324">MCSFKSELIRKEHSLQAVIKQRDDERTLKEDERKQKDEALTRLKEQELAITKLTKEFCELKDEVERKKRKVDDVSKSIAGCKTIPREGPSMVRGRGRKPFESSLVKDPEKTAETCVQLTEAEMVRKARAILDEYLHLQDTKEARICVGELNYPSLNHVFVSECINQVLERSTVSRRHTGLLLHDLVKNSIITDKQYVQGLNSVLVYAEDMAIDIPKIYQYFGELISPMVQDGSVPLSFLKEACQPLKELGKAGILVAEILHDASDREGNKKVGYLWRKSGLKWSDFVPEDQVTQFLKEKKLEFIIREDITPTTPTVRLTLERIKDNLQDLVEKKEVRNEKIFDWIEAFLDDFTTKDKKFIRALMTAVCSSAISGRGNRAKIDATRIVARGVILQKYLDHQVEFELQALYALQALVHKLEHPPGVLRTIFDTLYDEDIISEDAFNQWEASKDPVEQEGKGVAMKQVFQFFTWLREADDEVDS</sequence>
<dbReference type="PANTHER" id="PTHR23253:SF78">
    <property type="entry name" value="EUKARYOTIC TRANSLATION INITIATION FACTOR 4G1, ISOFORM B-RELATED"/>
    <property type="match status" value="1"/>
</dbReference>
<evidence type="ECO:0000313" key="6">
    <source>
        <dbReference type="Proteomes" id="UP000596742"/>
    </source>
</evidence>
<evidence type="ECO:0000259" key="4">
    <source>
        <dbReference type="PROSITE" id="PS51366"/>
    </source>
</evidence>
<dbReference type="FunFam" id="1.25.40.180:FF:000042">
    <property type="entry name" value="Eukaryotic translation initiation factor 4 gamma"/>
    <property type="match status" value="1"/>
</dbReference>
<dbReference type="SUPFAM" id="SSF48371">
    <property type="entry name" value="ARM repeat"/>
    <property type="match status" value="2"/>
</dbReference>
<comment type="caution">
    <text evidence="5">The sequence shown here is derived from an EMBL/GenBank/DDBJ whole genome shotgun (WGS) entry which is preliminary data.</text>
</comment>
<dbReference type="GO" id="GO:0006417">
    <property type="term" value="P:regulation of translation"/>
    <property type="evidence" value="ECO:0007669"/>
    <property type="project" value="UniProtKB-KW"/>
</dbReference>
<dbReference type="Pfam" id="PF02020">
    <property type="entry name" value="W2"/>
    <property type="match status" value="1"/>
</dbReference>
<keyword evidence="5" id="KW-0648">Protein biosynthesis</keyword>
<dbReference type="Proteomes" id="UP000596742">
    <property type="component" value="Unassembled WGS sequence"/>
</dbReference>
<dbReference type="AlphaFoldDB" id="A0A8B6HGF2"/>
<dbReference type="InterPro" id="IPR003307">
    <property type="entry name" value="W2_domain"/>
</dbReference>
<dbReference type="SMART" id="SM00515">
    <property type="entry name" value="eIF5C"/>
    <property type="match status" value="1"/>
</dbReference>
<proteinExistence type="predicted"/>
<feature type="domain" description="MI" evidence="4">
    <location>
        <begin position="122"/>
        <end position="244"/>
    </location>
</feature>
<dbReference type="Pfam" id="PF02847">
    <property type="entry name" value="MA3"/>
    <property type="match status" value="1"/>
</dbReference>
<dbReference type="CDD" id="cd11559">
    <property type="entry name" value="W2_eIF4G1_like"/>
    <property type="match status" value="1"/>
</dbReference>
<dbReference type="SMART" id="SM00544">
    <property type="entry name" value="MA3"/>
    <property type="match status" value="1"/>
</dbReference>
<keyword evidence="5" id="KW-0396">Initiation factor</keyword>
<dbReference type="InterPro" id="IPR016024">
    <property type="entry name" value="ARM-type_fold"/>
</dbReference>
<dbReference type="GO" id="GO:0016281">
    <property type="term" value="C:eukaryotic translation initiation factor 4F complex"/>
    <property type="evidence" value="ECO:0007669"/>
    <property type="project" value="TreeGrafter"/>
</dbReference>